<dbReference type="PRINTS" id="PR00385">
    <property type="entry name" value="P450"/>
</dbReference>
<evidence type="ECO:0000256" key="14">
    <source>
        <dbReference type="PIRSR" id="PIRSR602401-1"/>
    </source>
</evidence>
<dbReference type="FunFam" id="1.10.630.10:FF:000238">
    <property type="entry name" value="Cytochrome P450 2A6"/>
    <property type="match status" value="1"/>
</dbReference>
<dbReference type="STRING" id="1965070.A0A3S3PH52"/>
<evidence type="ECO:0000256" key="15">
    <source>
        <dbReference type="RuleBase" id="RU000461"/>
    </source>
</evidence>
<proteinExistence type="inferred from homology"/>
<evidence type="ECO:0000256" key="10">
    <source>
        <dbReference type="ARBA" id="ARBA00023002"/>
    </source>
</evidence>
<keyword evidence="17" id="KW-1185">Reference proteome</keyword>
<comment type="caution">
    <text evidence="16">The sequence shown here is derived from an EMBL/GenBank/DDBJ whole genome shotgun (WGS) entry which is preliminary data.</text>
</comment>
<evidence type="ECO:0000256" key="2">
    <source>
        <dbReference type="ARBA" id="ARBA00003690"/>
    </source>
</evidence>
<dbReference type="SUPFAM" id="SSF48264">
    <property type="entry name" value="Cytochrome P450"/>
    <property type="match status" value="1"/>
</dbReference>
<keyword evidence="13" id="KW-0472">Membrane</keyword>
<dbReference type="AlphaFoldDB" id="A0A3S3PH52"/>
<evidence type="ECO:0000256" key="1">
    <source>
        <dbReference type="ARBA" id="ARBA00001971"/>
    </source>
</evidence>
<dbReference type="Gene3D" id="1.10.630.10">
    <property type="entry name" value="Cytochrome P450"/>
    <property type="match status" value="1"/>
</dbReference>
<dbReference type="Pfam" id="PF00067">
    <property type="entry name" value="p450"/>
    <property type="match status" value="1"/>
</dbReference>
<evidence type="ECO:0000256" key="6">
    <source>
        <dbReference type="ARBA" id="ARBA00022617"/>
    </source>
</evidence>
<keyword evidence="9" id="KW-0492">Microsome</keyword>
<dbReference type="EMBL" id="NCKU01000529">
    <property type="protein sequence ID" value="RWS15175.1"/>
    <property type="molecule type" value="Genomic_DNA"/>
</dbReference>
<keyword evidence="11 14" id="KW-0408">Iron</keyword>
<protein>
    <submittedName>
        <fullName evidence="16">Cytochrome P450 2U1-like protein</fullName>
    </submittedName>
</protein>
<keyword evidence="7 14" id="KW-0479">Metal-binding</keyword>
<comment type="subcellular location">
    <subcellularLocation>
        <location evidence="4">Endoplasmic reticulum membrane</location>
        <topology evidence="4">Peripheral membrane protein</topology>
    </subcellularLocation>
    <subcellularLocation>
        <location evidence="3">Microsome membrane</location>
        <topology evidence="3">Peripheral membrane protein</topology>
    </subcellularLocation>
</comment>
<feature type="binding site" description="axial binding residue" evidence="14">
    <location>
        <position position="424"/>
    </location>
    <ligand>
        <name>heme</name>
        <dbReference type="ChEBI" id="CHEBI:30413"/>
    </ligand>
    <ligandPart>
        <name>Fe</name>
        <dbReference type="ChEBI" id="CHEBI:18248"/>
    </ligandPart>
</feature>
<evidence type="ECO:0000256" key="8">
    <source>
        <dbReference type="ARBA" id="ARBA00022824"/>
    </source>
</evidence>
<name>A0A3S3PH52_9ACAR</name>
<dbReference type="GO" id="GO:0020037">
    <property type="term" value="F:heme binding"/>
    <property type="evidence" value="ECO:0007669"/>
    <property type="project" value="InterPro"/>
</dbReference>
<keyword evidence="12 15" id="KW-0503">Monooxygenase</keyword>
<evidence type="ECO:0000256" key="11">
    <source>
        <dbReference type="ARBA" id="ARBA00023004"/>
    </source>
</evidence>
<evidence type="ECO:0000256" key="12">
    <source>
        <dbReference type="ARBA" id="ARBA00023033"/>
    </source>
</evidence>
<keyword evidence="6 14" id="KW-0349">Heme</keyword>
<comment type="cofactor">
    <cofactor evidence="1 14">
        <name>heme</name>
        <dbReference type="ChEBI" id="CHEBI:30413"/>
    </cofactor>
</comment>
<evidence type="ECO:0000313" key="17">
    <source>
        <dbReference type="Proteomes" id="UP000285301"/>
    </source>
</evidence>
<dbReference type="InterPro" id="IPR036396">
    <property type="entry name" value="Cyt_P450_sf"/>
</dbReference>
<dbReference type="GO" id="GO:0004497">
    <property type="term" value="F:monooxygenase activity"/>
    <property type="evidence" value="ECO:0007669"/>
    <property type="project" value="UniProtKB-KW"/>
</dbReference>
<evidence type="ECO:0000256" key="5">
    <source>
        <dbReference type="ARBA" id="ARBA00010617"/>
    </source>
</evidence>
<dbReference type="InterPro" id="IPR017972">
    <property type="entry name" value="Cyt_P450_CS"/>
</dbReference>
<dbReference type="GO" id="GO:0005789">
    <property type="term" value="C:endoplasmic reticulum membrane"/>
    <property type="evidence" value="ECO:0007669"/>
    <property type="project" value="UniProtKB-SubCell"/>
</dbReference>
<keyword evidence="10 15" id="KW-0560">Oxidoreductase</keyword>
<evidence type="ECO:0000313" key="16">
    <source>
        <dbReference type="EMBL" id="RWS15175.1"/>
    </source>
</evidence>
<dbReference type="GO" id="GO:0005506">
    <property type="term" value="F:iron ion binding"/>
    <property type="evidence" value="ECO:0007669"/>
    <property type="project" value="InterPro"/>
</dbReference>
<reference evidence="16 17" key="1">
    <citation type="journal article" date="2018" name="Gigascience">
        <title>Genomes of trombidid mites reveal novel predicted allergens and laterally-transferred genes associated with secondary metabolism.</title>
        <authorList>
            <person name="Dong X."/>
            <person name="Chaisiri K."/>
            <person name="Xia D."/>
            <person name="Armstrong S.D."/>
            <person name="Fang Y."/>
            <person name="Donnelly M.J."/>
            <person name="Kadowaki T."/>
            <person name="McGarry J.W."/>
            <person name="Darby A.C."/>
            <person name="Makepeace B.L."/>
        </authorList>
    </citation>
    <scope>NUCLEOTIDE SEQUENCE [LARGE SCALE GENOMIC DNA]</scope>
    <source>
        <strain evidence="16">UoL-WK</strain>
    </source>
</reference>
<dbReference type="PANTHER" id="PTHR24300">
    <property type="entry name" value="CYTOCHROME P450 508A4-RELATED"/>
    <property type="match status" value="1"/>
</dbReference>
<evidence type="ECO:0000256" key="13">
    <source>
        <dbReference type="ARBA" id="ARBA00023136"/>
    </source>
</evidence>
<dbReference type="PRINTS" id="PR00463">
    <property type="entry name" value="EP450I"/>
</dbReference>
<gene>
    <name evidence="16" type="ORF">B4U79_10546</name>
</gene>
<evidence type="ECO:0000256" key="7">
    <source>
        <dbReference type="ARBA" id="ARBA00022723"/>
    </source>
</evidence>
<comment type="similarity">
    <text evidence="5 15">Belongs to the cytochrome P450 family.</text>
</comment>
<evidence type="ECO:0000256" key="9">
    <source>
        <dbReference type="ARBA" id="ARBA00022848"/>
    </source>
</evidence>
<comment type="function">
    <text evidence="2">May be involved in the metabolism of insect hormones and in the breakdown of synthetic insecticides.</text>
</comment>
<accession>A0A3S3PH52</accession>
<keyword evidence="8" id="KW-0256">Endoplasmic reticulum</keyword>
<dbReference type="InterPro" id="IPR002401">
    <property type="entry name" value="Cyt_P450_E_grp-I"/>
</dbReference>
<dbReference type="Proteomes" id="UP000285301">
    <property type="component" value="Unassembled WGS sequence"/>
</dbReference>
<dbReference type="InterPro" id="IPR001128">
    <property type="entry name" value="Cyt_P450"/>
</dbReference>
<evidence type="ECO:0000256" key="4">
    <source>
        <dbReference type="ARBA" id="ARBA00004406"/>
    </source>
</evidence>
<dbReference type="InterPro" id="IPR050182">
    <property type="entry name" value="Cytochrome_P450_fam2"/>
</dbReference>
<sequence>MRTLSHHVKKARTRVSIPGPTSPNFPLVGYYPVLFKPLLQLFNELGAKYGEVFKFRLFNSEYIILNSFDAINEAYSQQSEKFSHRPTKFTFLKFAHKFLKGYSFTVGSDFKIQKRFFMQKLRAFTLKDPQFFTTIGNNCNFLLLYLDSKSAKPVDLRELFAWIAINSISHVLCSKYFELNDDRWKQLYQNANLFFASMPGIDQSIIGVQFRLFKAIFRSKSYRDLIKSSDFFYKTANEWVNEKLCNYNSSEINDYIDSFIHESLKDSHKTFNREQLIGNLIQFIIAGSDTTTNTMYFACYMLAKHPNIQAAMQKEIDEVVGNERFPTLEDRRVLIYTEAFFREIDRYYALAPISIIRVNSDEVMVQGFKIPKGCNFIANTNNCLRDSKYFKNPFEFDPDNFINSNGELINVQSFVPFGIGIRRCPGEMLAKIEIYLIISTIIQNFSLSLSTDENKEKEELKGLIKVLRPYKVIAKRRIKQR</sequence>
<evidence type="ECO:0000256" key="3">
    <source>
        <dbReference type="ARBA" id="ARBA00004174"/>
    </source>
</evidence>
<dbReference type="GO" id="GO:0016705">
    <property type="term" value="F:oxidoreductase activity, acting on paired donors, with incorporation or reduction of molecular oxygen"/>
    <property type="evidence" value="ECO:0007669"/>
    <property type="project" value="InterPro"/>
</dbReference>
<organism evidence="16 17">
    <name type="scientific">Dinothrombium tinctorium</name>
    <dbReference type="NCBI Taxonomy" id="1965070"/>
    <lineage>
        <taxon>Eukaryota</taxon>
        <taxon>Metazoa</taxon>
        <taxon>Ecdysozoa</taxon>
        <taxon>Arthropoda</taxon>
        <taxon>Chelicerata</taxon>
        <taxon>Arachnida</taxon>
        <taxon>Acari</taxon>
        <taxon>Acariformes</taxon>
        <taxon>Trombidiformes</taxon>
        <taxon>Prostigmata</taxon>
        <taxon>Anystina</taxon>
        <taxon>Parasitengona</taxon>
        <taxon>Trombidioidea</taxon>
        <taxon>Trombidiidae</taxon>
        <taxon>Dinothrombium</taxon>
    </lineage>
</organism>
<dbReference type="OrthoDB" id="6491376at2759"/>
<dbReference type="PROSITE" id="PS00086">
    <property type="entry name" value="CYTOCHROME_P450"/>
    <property type="match status" value="1"/>
</dbReference>